<feature type="coiled-coil region" evidence="1">
    <location>
        <begin position="81"/>
        <end position="108"/>
    </location>
</feature>
<dbReference type="AlphaFoldDB" id="A0ABD4UI43"/>
<dbReference type="SUPFAM" id="SSF53335">
    <property type="entry name" value="S-adenosyl-L-methionine-dependent methyltransferases"/>
    <property type="match status" value="1"/>
</dbReference>
<dbReference type="RefSeq" id="WP_143262335.1">
    <property type="nucleotide sequence ID" value="NZ_CAJPCZ010000001.1"/>
</dbReference>
<accession>A0ABD4UI43</accession>
<comment type="caution">
    <text evidence="2">The sequence shown here is derived from an EMBL/GenBank/DDBJ whole genome shotgun (WGS) entry which is preliminary data.</text>
</comment>
<dbReference type="Proteomes" id="UP000191686">
    <property type="component" value="Unassembled WGS sequence"/>
</dbReference>
<dbReference type="Gene3D" id="3.40.50.150">
    <property type="entry name" value="Vaccinia Virus protein VP39"/>
    <property type="match status" value="1"/>
</dbReference>
<evidence type="ECO:0000313" key="3">
    <source>
        <dbReference type="Proteomes" id="UP000191686"/>
    </source>
</evidence>
<sequence length="340" mass="38350">MKEQLRKVAREVAGWPVIGRLVHIGVGIVRLPQIRESVASINHRQHVFEADQLPALLRALSAADDHQVDLDNLVHAIPMTLRKHTRDIDELTAKVDALLSDVSALRDRMGFGESALADRTQSINYLLGRIEFVRRELMFEMRYGAREVQPDGDAIGVKAEVLSQDKLEVARRDGIRLNLGCGHIPLNGYLNVDRRALPGVDVVSEVDGLPFEKGELTEIFSAHLLEHFPEEQLRRELLPYFFGLLRTGGELKAIVPDAEAMIREYSNGTYPYEDLREVMYGGQDYDGDFHFNMFTPDSMIKLLTEAGFETPTIVDRGRKNGRCYEFEITAKKPVAHMLAA</sequence>
<reference evidence="2 3" key="1">
    <citation type="journal article" date="2017" name="Front. Microbiol.">
        <title>Genomics reveals a unique clone of Burkholderia cenocepacia harbouring an actively excising novel genomic island.</title>
        <authorList>
            <person name="Patil P."/>
            <person name="Mali S."/>
            <person name="Midha S."/>
            <person name="Gautam V."/>
            <person name="Dash L."/>
            <person name="Kumar S."/>
            <person name="Shastri J."/>
            <person name="Singhal L."/>
            <person name="Patil P.B."/>
        </authorList>
    </citation>
    <scope>NUCLEOTIDE SEQUENCE [LARGE SCALE GENOMIC DNA]</scope>
    <source>
        <strain evidence="2 3">BC-19</strain>
    </source>
</reference>
<proteinExistence type="predicted"/>
<evidence type="ECO:0000256" key="1">
    <source>
        <dbReference type="SAM" id="Coils"/>
    </source>
</evidence>
<protein>
    <recommendedName>
        <fullName evidence="4">Methyltransferase type 11 domain-containing protein</fullName>
    </recommendedName>
</protein>
<evidence type="ECO:0000313" key="2">
    <source>
        <dbReference type="EMBL" id="MCW3714150.1"/>
    </source>
</evidence>
<gene>
    <name evidence="2" type="ORF">UE95_022965</name>
</gene>
<evidence type="ECO:0008006" key="4">
    <source>
        <dbReference type="Google" id="ProtNLM"/>
    </source>
</evidence>
<keyword evidence="1" id="KW-0175">Coiled coil</keyword>
<dbReference type="EMBL" id="JYMX02000019">
    <property type="protein sequence ID" value="MCW3714150.1"/>
    <property type="molecule type" value="Genomic_DNA"/>
</dbReference>
<name>A0ABD4UI43_9BURK</name>
<organism evidence="2 3">
    <name type="scientific">Burkholderia cenocepacia</name>
    <dbReference type="NCBI Taxonomy" id="95486"/>
    <lineage>
        <taxon>Bacteria</taxon>
        <taxon>Pseudomonadati</taxon>
        <taxon>Pseudomonadota</taxon>
        <taxon>Betaproteobacteria</taxon>
        <taxon>Burkholderiales</taxon>
        <taxon>Burkholderiaceae</taxon>
        <taxon>Burkholderia</taxon>
        <taxon>Burkholderia cepacia complex</taxon>
    </lineage>
</organism>
<reference evidence="2 3" key="2">
    <citation type="journal article" date="2017" name="Front. Microbiol.">
        <title>Genomics Reveals a Unique Clone of Burkholderia cenocepacia Harboring an Actively Excising Novel Genomic Island.</title>
        <authorList>
            <person name="Patil P.P."/>
            <person name="Mali S."/>
            <person name="Midha S."/>
            <person name="Gautam V."/>
            <person name="Dash L."/>
            <person name="Kumar S."/>
            <person name="Shastri J."/>
            <person name="Singhal L."/>
            <person name="Patil P.B."/>
        </authorList>
    </citation>
    <scope>NUCLEOTIDE SEQUENCE [LARGE SCALE GENOMIC DNA]</scope>
    <source>
        <strain evidence="2 3">BC-19</strain>
    </source>
</reference>
<dbReference type="InterPro" id="IPR029063">
    <property type="entry name" value="SAM-dependent_MTases_sf"/>
</dbReference>